<dbReference type="Gene3D" id="1.10.1200.120">
    <property type="entry name" value="Large-conductance mechanosensitive channel, MscL, domain 1"/>
    <property type="match status" value="1"/>
</dbReference>
<keyword evidence="4 12" id="KW-0813">Transport</keyword>
<evidence type="ECO:0000256" key="5">
    <source>
        <dbReference type="ARBA" id="ARBA00022475"/>
    </source>
</evidence>
<keyword evidence="9 12" id="KW-0406">Ion transport</keyword>
<keyword evidence="5 12" id="KW-1003">Cell membrane</keyword>
<evidence type="ECO:0000256" key="4">
    <source>
        <dbReference type="ARBA" id="ARBA00022448"/>
    </source>
</evidence>
<evidence type="ECO:0000256" key="7">
    <source>
        <dbReference type="ARBA" id="ARBA00022692"/>
    </source>
</evidence>
<name>A0A2V1IJL5_9BACT</name>
<comment type="function">
    <text evidence="12">Channel that opens in response to stretch forces in the membrane lipid bilayer. May participate in the regulation of osmotic pressure changes within the cell.</text>
</comment>
<dbReference type="GeneID" id="82526784"/>
<dbReference type="PROSITE" id="PS01327">
    <property type="entry name" value="MSCL"/>
    <property type="match status" value="1"/>
</dbReference>
<accession>A0A2V1IJL5</accession>
<evidence type="ECO:0000256" key="2">
    <source>
        <dbReference type="ARBA" id="ARBA00007254"/>
    </source>
</evidence>
<dbReference type="PANTHER" id="PTHR30266:SF2">
    <property type="entry name" value="LARGE-CONDUCTANCE MECHANOSENSITIVE CHANNEL"/>
    <property type="match status" value="1"/>
</dbReference>
<dbReference type="GO" id="GO:0008381">
    <property type="term" value="F:mechanosensitive monoatomic ion channel activity"/>
    <property type="evidence" value="ECO:0007669"/>
    <property type="project" value="UniProtKB-UniRule"/>
</dbReference>
<protein>
    <recommendedName>
        <fullName evidence="12">Large-conductance mechanosensitive channel</fullName>
    </recommendedName>
</protein>
<dbReference type="EMBL" id="PUEC01000025">
    <property type="protein sequence ID" value="PWB01120.1"/>
    <property type="molecule type" value="Genomic_DNA"/>
</dbReference>
<organism evidence="13 14">
    <name type="scientific">Duncaniella muris</name>
    <dbReference type="NCBI Taxonomy" id="2094150"/>
    <lineage>
        <taxon>Bacteria</taxon>
        <taxon>Pseudomonadati</taxon>
        <taxon>Bacteroidota</taxon>
        <taxon>Bacteroidia</taxon>
        <taxon>Bacteroidales</taxon>
        <taxon>Muribaculaceae</taxon>
        <taxon>Duncaniella</taxon>
    </lineage>
</organism>
<keyword evidence="10 12" id="KW-0472">Membrane</keyword>
<dbReference type="GO" id="GO:0005886">
    <property type="term" value="C:plasma membrane"/>
    <property type="evidence" value="ECO:0007669"/>
    <property type="project" value="UniProtKB-SubCell"/>
</dbReference>
<proteinExistence type="inferred from homology"/>
<evidence type="ECO:0000256" key="8">
    <source>
        <dbReference type="ARBA" id="ARBA00022989"/>
    </source>
</evidence>
<dbReference type="HAMAP" id="MF_00115">
    <property type="entry name" value="MscL"/>
    <property type="match status" value="1"/>
</dbReference>
<evidence type="ECO:0000256" key="6">
    <source>
        <dbReference type="ARBA" id="ARBA00022519"/>
    </source>
</evidence>
<dbReference type="RefSeq" id="WP_107032915.1">
    <property type="nucleotide sequence ID" value="NZ_CAJSYL010000022.1"/>
</dbReference>
<feature type="transmembrane region" description="Helical" evidence="12">
    <location>
        <begin position="82"/>
        <end position="103"/>
    </location>
</feature>
<dbReference type="NCBIfam" id="NF010557">
    <property type="entry name" value="PRK13952.1"/>
    <property type="match status" value="1"/>
</dbReference>
<evidence type="ECO:0000256" key="9">
    <source>
        <dbReference type="ARBA" id="ARBA00023065"/>
    </source>
</evidence>
<sequence length="141" mass="15628">MSFVKEFKEFAMRGNVIDMAVGVVIGAAFGKIISSLVDDIIMPLVGVATGGINFTDYKFVIQQAVIDGTTQEVLKPEVTLNWGSWIQTIVDFFIVALCIFIAIKGINQLKRKEEKAPAPDPEPTKEEVLLTEIRDLLKEKN</sequence>
<comment type="subunit">
    <text evidence="3 12">Homopentamer.</text>
</comment>
<reference evidence="14" key="1">
    <citation type="submission" date="2018-02" db="EMBL/GenBank/DDBJ databases">
        <authorList>
            <person name="Clavel T."/>
            <person name="Strowig T."/>
        </authorList>
    </citation>
    <scope>NUCLEOTIDE SEQUENCE [LARGE SCALE GENOMIC DNA]</scope>
    <source>
        <strain evidence="14">DSM 103720</strain>
    </source>
</reference>
<comment type="similarity">
    <text evidence="2 12">Belongs to the MscL family.</text>
</comment>
<keyword evidence="14" id="KW-1185">Reference proteome</keyword>
<evidence type="ECO:0000256" key="11">
    <source>
        <dbReference type="ARBA" id="ARBA00023303"/>
    </source>
</evidence>
<evidence type="ECO:0000313" key="14">
    <source>
        <dbReference type="Proteomes" id="UP000244905"/>
    </source>
</evidence>
<keyword evidence="7 12" id="KW-0812">Transmembrane</keyword>
<comment type="caution">
    <text evidence="13">The sequence shown here is derived from an EMBL/GenBank/DDBJ whole genome shotgun (WGS) entry which is preliminary data.</text>
</comment>
<comment type="subcellular location">
    <subcellularLocation>
        <location evidence="1 12">Cell membrane</location>
        <topology evidence="1 12">Multi-pass membrane protein</topology>
    </subcellularLocation>
</comment>
<evidence type="ECO:0000256" key="3">
    <source>
        <dbReference type="ARBA" id="ARBA00011255"/>
    </source>
</evidence>
<dbReference type="InterPro" id="IPR019823">
    <property type="entry name" value="Mechanosensitive_channel_CS"/>
</dbReference>
<dbReference type="InterPro" id="IPR037673">
    <property type="entry name" value="MSC/AndL"/>
</dbReference>
<evidence type="ECO:0000313" key="13">
    <source>
        <dbReference type="EMBL" id="PWB01120.1"/>
    </source>
</evidence>
<evidence type="ECO:0000256" key="1">
    <source>
        <dbReference type="ARBA" id="ARBA00004651"/>
    </source>
</evidence>
<dbReference type="InterPro" id="IPR036019">
    <property type="entry name" value="MscL_channel"/>
</dbReference>
<dbReference type="NCBIfam" id="TIGR00220">
    <property type="entry name" value="mscL"/>
    <property type="match status" value="1"/>
</dbReference>
<dbReference type="Proteomes" id="UP000244905">
    <property type="component" value="Unassembled WGS sequence"/>
</dbReference>
<evidence type="ECO:0000256" key="12">
    <source>
        <dbReference type="HAMAP-Rule" id="MF_00115"/>
    </source>
</evidence>
<dbReference type="SUPFAM" id="SSF81330">
    <property type="entry name" value="Gated mechanosensitive channel"/>
    <property type="match status" value="1"/>
</dbReference>
<keyword evidence="11 12" id="KW-0407">Ion channel</keyword>
<dbReference type="PRINTS" id="PR01264">
    <property type="entry name" value="MECHCHANNEL"/>
</dbReference>
<feature type="transmembrane region" description="Helical" evidence="12">
    <location>
        <begin position="16"/>
        <end position="37"/>
    </location>
</feature>
<evidence type="ECO:0000256" key="10">
    <source>
        <dbReference type="ARBA" id="ARBA00023136"/>
    </source>
</evidence>
<dbReference type="FunFam" id="1.10.1200.120:FF:000001">
    <property type="entry name" value="Large-conductance mechanosensitive channel"/>
    <property type="match status" value="1"/>
</dbReference>
<dbReference type="AlphaFoldDB" id="A0A2V1IJL5"/>
<gene>
    <name evidence="12" type="primary">mscL</name>
    <name evidence="13" type="ORF">C5O23_10580</name>
</gene>
<dbReference type="PANTHER" id="PTHR30266">
    <property type="entry name" value="MECHANOSENSITIVE CHANNEL MSCL"/>
    <property type="match status" value="1"/>
</dbReference>
<keyword evidence="6" id="KW-0997">Cell inner membrane</keyword>
<dbReference type="InterPro" id="IPR001185">
    <property type="entry name" value="MS_channel"/>
</dbReference>
<keyword evidence="8 12" id="KW-1133">Transmembrane helix</keyword>
<dbReference type="Pfam" id="PF01741">
    <property type="entry name" value="MscL"/>
    <property type="match status" value="1"/>
</dbReference>
<dbReference type="NCBIfam" id="NF001843">
    <property type="entry name" value="PRK00567.1-4"/>
    <property type="match status" value="1"/>
</dbReference>